<proteinExistence type="predicted"/>
<comment type="caution">
    <text evidence="2">The sequence shown here is derived from an EMBL/GenBank/DDBJ whole genome shotgun (WGS) entry which is preliminary data.</text>
</comment>
<protein>
    <submittedName>
        <fullName evidence="2">Amidase</fullName>
    </submittedName>
</protein>
<dbReference type="Pfam" id="PF01425">
    <property type="entry name" value="Amidase"/>
    <property type="match status" value="1"/>
</dbReference>
<dbReference type="InterPro" id="IPR036928">
    <property type="entry name" value="AS_sf"/>
</dbReference>
<gene>
    <name evidence="2" type="ORF">LMS43_11025</name>
</gene>
<dbReference type="RefSeq" id="WP_266123167.1">
    <property type="nucleotide sequence ID" value="NZ_JAJHNU010000003.1"/>
</dbReference>
<evidence type="ECO:0000313" key="2">
    <source>
        <dbReference type="EMBL" id="MDN4121824.1"/>
    </source>
</evidence>
<dbReference type="EMBL" id="JAJHNU010000003">
    <property type="protein sequence ID" value="MDN4121824.1"/>
    <property type="molecule type" value="Genomic_DNA"/>
</dbReference>
<dbReference type="PANTHER" id="PTHR11895:SF151">
    <property type="entry name" value="GLUTAMYL-TRNA(GLN) AMIDOTRANSFERASE SUBUNIT A"/>
    <property type="match status" value="1"/>
</dbReference>
<keyword evidence="3" id="KW-1185">Reference proteome</keyword>
<dbReference type="InterPro" id="IPR023631">
    <property type="entry name" value="Amidase_dom"/>
</dbReference>
<organism evidence="2 3">
    <name type="scientific">Alcaligenes endophyticus</name>
    <dbReference type="NCBI Taxonomy" id="1929088"/>
    <lineage>
        <taxon>Bacteria</taxon>
        <taxon>Pseudomonadati</taxon>
        <taxon>Pseudomonadota</taxon>
        <taxon>Betaproteobacteria</taxon>
        <taxon>Burkholderiales</taxon>
        <taxon>Alcaligenaceae</taxon>
        <taxon>Alcaligenes</taxon>
    </lineage>
</organism>
<name>A0ABT8EKK7_9BURK</name>
<dbReference type="Proteomes" id="UP001168613">
    <property type="component" value="Unassembled WGS sequence"/>
</dbReference>
<evidence type="ECO:0000313" key="3">
    <source>
        <dbReference type="Proteomes" id="UP001168613"/>
    </source>
</evidence>
<dbReference type="InterPro" id="IPR000120">
    <property type="entry name" value="Amidase"/>
</dbReference>
<feature type="domain" description="Amidase" evidence="1">
    <location>
        <begin position="29"/>
        <end position="416"/>
    </location>
</feature>
<dbReference type="Gene3D" id="3.90.1300.10">
    <property type="entry name" value="Amidase signature (AS) domain"/>
    <property type="match status" value="1"/>
</dbReference>
<reference evidence="2" key="1">
    <citation type="submission" date="2021-11" db="EMBL/GenBank/DDBJ databases">
        <title>Draft genome sequence of Alcaligenes endophyticus type strain CCUG 75668T.</title>
        <authorList>
            <person name="Salva-Serra F."/>
            <person name="Duran R.E."/>
            <person name="Seeger M."/>
            <person name="Moore E.R.B."/>
            <person name="Jaen-Luchoro D."/>
        </authorList>
    </citation>
    <scope>NUCLEOTIDE SEQUENCE</scope>
    <source>
        <strain evidence="2">CCUG 75668</strain>
    </source>
</reference>
<accession>A0ABT8EKK7</accession>
<sequence length="430" mass="46205">MNRFGLDTHLGAWTAAKDIAAGRRTAKGLVEQCLETIARLNPDVHAFVAYDAQHALDYAAKIDAGAYAGQALRGIPFAVKDVIETAAYDTTYGSPIYAGHRPSVNAACVQRALDSGAVLMGKLATGEFATQTPSQARNPLRLNHTPGGSSSGSAAAVSAGMVPVAFGTQTTGSIVRPAVYCGVVGYKPSFGMLGSAGMKTLSHSQDTLGLITRDVRDAAFFSTGLLGAKMVEQATDAPHIAVCYSHQWDYVSEQGQAAIERLAQKIERCGGKVSHIHLPALLDELVLLQPRLFMFEALQNLAPEWHHHREQLSPRLQARLQQATTISLNEYLDIRQRVEQGKAVLAELLAHTDAILYPAAADEAPEGLQEAGDPRFGALWSMLHVPSVSFPVELGNKGLPLGAQLIGRFAQDLRLLSVSRWLEDEVLNIL</sequence>
<dbReference type="SUPFAM" id="SSF75304">
    <property type="entry name" value="Amidase signature (AS) enzymes"/>
    <property type="match status" value="1"/>
</dbReference>
<dbReference type="PANTHER" id="PTHR11895">
    <property type="entry name" value="TRANSAMIDASE"/>
    <property type="match status" value="1"/>
</dbReference>
<evidence type="ECO:0000259" key="1">
    <source>
        <dbReference type="Pfam" id="PF01425"/>
    </source>
</evidence>